<evidence type="ECO:0000313" key="2">
    <source>
        <dbReference type="EMBL" id="CAF1029779.1"/>
    </source>
</evidence>
<dbReference type="GO" id="GO:0003676">
    <property type="term" value="F:nucleic acid binding"/>
    <property type="evidence" value="ECO:0007669"/>
    <property type="project" value="InterPro"/>
</dbReference>
<feature type="domain" description="Integrase catalytic" evidence="1">
    <location>
        <begin position="142"/>
        <end position="300"/>
    </location>
</feature>
<dbReference type="Proteomes" id="UP000663879">
    <property type="component" value="Unassembled WGS sequence"/>
</dbReference>
<protein>
    <recommendedName>
        <fullName evidence="1">Integrase catalytic domain-containing protein</fullName>
    </recommendedName>
</protein>
<dbReference type="InterPro" id="IPR036397">
    <property type="entry name" value="RNaseH_sf"/>
</dbReference>
<sequence>MTNIEISNFKMVPQSDLSQSDSALFASLASDARGLFANSINEVGACSIYEHKIRLKDEDIAPIYSPSYRKSEKERVYLKQEIDKMLKANIIRPSRSPWSAPVIVVPKKDGTFRICIDYRKLNEVTITEKWPLPNIQDILDRLKTQSGSRVSIDLVFGLGETEDGYVGIAVIVEFLTKYVYAEPIKSKCMGEIASVLIRFITIFGPFQELLSDQGKEFCNQVIDRLKNNLGFNHIVTSAYNPRTNGITERFNQTLIEALKKHAEADRKNWPVYLPFVLMVYRSRVHVVINHTPYELMFGRKMEYQVYGNGYHCLKKHHVLTTSMSFWGAKFESLKTEVLKLTKEECALMSATKKCEQRDMDCHVEYCSFSSNPSPVFNWMTKTTIITYSCSSSPKLITAKSLNENLFNSKCKVADKQCVLHDSIIIWDSTIYHDCPLYRILFDTFIIEEGIF</sequence>
<dbReference type="InterPro" id="IPR050951">
    <property type="entry name" value="Retrovirus_Pol_polyprotein"/>
</dbReference>
<dbReference type="InterPro" id="IPR001584">
    <property type="entry name" value="Integrase_cat-core"/>
</dbReference>
<dbReference type="SUPFAM" id="SSF56672">
    <property type="entry name" value="DNA/RNA polymerases"/>
    <property type="match status" value="1"/>
</dbReference>
<dbReference type="PANTHER" id="PTHR37984:SF5">
    <property type="entry name" value="PROTEIN NYNRIN-LIKE"/>
    <property type="match status" value="1"/>
</dbReference>
<reference evidence="2" key="1">
    <citation type="submission" date="2021-02" db="EMBL/GenBank/DDBJ databases">
        <authorList>
            <person name="Nowell W R."/>
        </authorList>
    </citation>
    <scope>NUCLEOTIDE SEQUENCE</scope>
    <source>
        <strain evidence="2">Ploen Becks lab</strain>
    </source>
</reference>
<dbReference type="OrthoDB" id="8946269at2759"/>
<dbReference type="PANTHER" id="PTHR37984">
    <property type="entry name" value="PROTEIN CBG26694"/>
    <property type="match status" value="1"/>
</dbReference>
<accession>A0A814IW41</accession>
<evidence type="ECO:0000313" key="3">
    <source>
        <dbReference type="Proteomes" id="UP000663879"/>
    </source>
</evidence>
<dbReference type="AlphaFoldDB" id="A0A814IW41"/>
<comment type="caution">
    <text evidence="2">The sequence shown here is derived from an EMBL/GenBank/DDBJ whole genome shotgun (WGS) entry which is preliminary data.</text>
</comment>
<keyword evidence="3" id="KW-1185">Reference proteome</keyword>
<dbReference type="EMBL" id="CAJNOC010004670">
    <property type="protein sequence ID" value="CAF1029779.1"/>
    <property type="molecule type" value="Genomic_DNA"/>
</dbReference>
<name>A0A814IW41_9BILA</name>
<dbReference type="SUPFAM" id="SSF53098">
    <property type="entry name" value="Ribonuclease H-like"/>
    <property type="match status" value="1"/>
</dbReference>
<dbReference type="GO" id="GO:0015074">
    <property type="term" value="P:DNA integration"/>
    <property type="evidence" value="ECO:0007669"/>
    <property type="project" value="InterPro"/>
</dbReference>
<dbReference type="Pfam" id="PF00665">
    <property type="entry name" value="rve"/>
    <property type="match status" value="1"/>
</dbReference>
<dbReference type="InterPro" id="IPR012337">
    <property type="entry name" value="RNaseH-like_sf"/>
</dbReference>
<evidence type="ECO:0000259" key="1">
    <source>
        <dbReference type="PROSITE" id="PS50994"/>
    </source>
</evidence>
<dbReference type="Gene3D" id="3.10.10.10">
    <property type="entry name" value="HIV Type 1 Reverse Transcriptase, subunit A, domain 1"/>
    <property type="match status" value="1"/>
</dbReference>
<gene>
    <name evidence="2" type="ORF">OXX778_LOCUS17807</name>
</gene>
<dbReference type="InterPro" id="IPR043502">
    <property type="entry name" value="DNA/RNA_pol_sf"/>
</dbReference>
<dbReference type="PROSITE" id="PS50994">
    <property type="entry name" value="INTEGRASE"/>
    <property type="match status" value="1"/>
</dbReference>
<dbReference type="Gene3D" id="3.30.420.10">
    <property type="entry name" value="Ribonuclease H-like superfamily/Ribonuclease H"/>
    <property type="match status" value="1"/>
</dbReference>
<proteinExistence type="predicted"/>
<organism evidence="2 3">
    <name type="scientific">Brachionus calyciflorus</name>
    <dbReference type="NCBI Taxonomy" id="104777"/>
    <lineage>
        <taxon>Eukaryota</taxon>
        <taxon>Metazoa</taxon>
        <taxon>Spiralia</taxon>
        <taxon>Gnathifera</taxon>
        <taxon>Rotifera</taxon>
        <taxon>Eurotatoria</taxon>
        <taxon>Monogononta</taxon>
        <taxon>Pseudotrocha</taxon>
        <taxon>Ploima</taxon>
        <taxon>Brachionidae</taxon>
        <taxon>Brachionus</taxon>
    </lineage>
</organism>